<accession>A0A3G3LXZ9</accession>
<dbReference type="InterPro" id="IPR035408">
    <property type="entry name" value="Phi29_Phage_SSB"/>
</dbReference>
<reference evidence="1 2" key="1">
    <citation type="submission" date="2018-10" db="EMBL/GenBank/DDBJ databases">
        <authorList>
            <person name="Rimple P.A."/>
            <person name="Stoner T.H."/>
            <person name="Garlena R.A."/>
            <person name="Russell D.A."/>
            <person name="Pope W.H."/>
            <person name="Jacobs-Sera D."/>
            <person name="Hatfull G.F."/>
        </authorList>
    </citation>
    <scope>NUCLEOTIDE SEQUENCE [LARGE SCALE GENOMIC DNA]</scope>
</reference>
<dbReference type="Pfam" id="PF17427">
    <property type="entry name" value="Phi29_Phage_SSB"/>
    <property type="match status" value="1"/>
</dbReference>
<dbReference type="GeneID" id="55612351"/>
<keyword evidence="2" id="KW-1185">Reference proteome</keyword>
<dbReference type="EMBL" id="MK016490">
    <property type="protein sequence ID" value="AYQ98976.1"/>
    <property type="molecule type" value="Genomic_DNA"/>
</dbReference>
<evidence type="ECO:0000313" key="2">
    <source>
        <dbReference type="Proteomes" id="UP000270032"/>
    </source>
</evidence>
<dbReference type="Proteomes" id="UP000270032">
    <property type="component" value="Segment"/>
</dbReference>
<sequence length="156" mass="16549">MSENTTTELATIENVAPVAGLGSELANLSHGRINGYSSIVATDFNSRLTAITAMQAAVPVADNLGKTINLKDVIIQEVHLVSEQTGEINAVPRITFIDADGTAYSATSDVLYKDLKNFFAILGTPNNWPAPVAVQVVKEKAKVGSYFTLKPAVATK</sequence>
<gene>
    <name evidence="1" type="primary">5</name>
    <name evidence="1" type="ORF">PBI_ANJALI_5</name>
</gene>
<dbReference type="KEGG" id="vg:55612351"/>
<organism evidence="1 2">
    <name type="scientific">Arthrobacter phage Anjali</name>
    <dbReference type="NCBI Taxonomy" id="2484217"/>
    <lineage>
        <taxon>Viruses</taxon>
        <taxon>Duplodnaviria</taxon>
        <taxon>Heunggongvirae</taxon>
        <taxon>Uroviricota</taxon>
        <taxon>Caudoviricetes</taxon>
        <taxon>Anjalivirus</taxon>
        <taxon>Anjalivirus anjali</taxon>
    </lineage>
</organism>
<name>A0A3G3LXZ9_9CAUD</name>
<dbReference type="RefSeq" id="YP_009842153.1">
    <property type="nucleotide sequence ID" value="NC_048739.1"/>
</dbReference>
<proteinExistence type="predicted"/>
<evidence type="ECO:0000313" key="1">
    <source>
        <dbReference type="EMBL" id="AYQ98976.1"/>
    </source>
</evidence>
<protein>
    <submittedName>
        <fullName evidence="1">SsDNA binding protein</fullName>
    </submittedName>
</protein>